<reference evidence="2 3" key="1">
    <citation type="submission" date="2023-03" db="EMBL/GenBank/DDBJ databases">
        <title>Speciation in Pyrococcus: adaptation to high temperature as a mechanism.</title>
        <authorList>
            <person name="Gu J."/>
        </authorList>
    </citation>
    <scope>NUCLEOTIDE SEQUENCE [LARGE SCALE GENOMIC DNA]</scope>
    <source>
        <strain evidence="2 3">LMOA34</strain>
    </source>
</reference>
<keyword evidence="1" id="KW-0472">Membrane</keyword>
<feature type="transmembrane region" description="Helical" evidence="1">
    <location>
        <begin position="324"/>
        <end position="340"/>
    </location>
</feature>
<keyword evidence="1" id="KW-0812">Transmembrane</keyword>
<keyword evidence="3" id="KW-1185">Reference proteome</keyword>
<dbReference type="EMBL" id="JARRIG010000007">
    <property type="protein sequence ID" value="MFA4805173.1"/>
    <property type="molecule type" value="Genomic_DNA"/>
</dbReference>
<organism evidence="2 3">
    <name type="scientific">Pyrococcus kukulkanii</name>
    <dbReference type="NCBI Taxonomy" id="1609559"/>
    <lineage>
        <taxon>Archaea</taxon>
        <taxon>Methanobacteriati</taxon>
        <taxon>Methanobacteriota</taxon>
        <taxon>Thermococci</taxon>
        <taxon>Thermococcales</taxon>
        <taxon>Thermococcaceae</taxon>
        <taxon>Pyrococcus</taxon>
    </lineage>
</organism>
<evidence type="ECO:0000313" key="2">
    <source>
        <dbReference type="EMBL" id="MFA4805173.1"/>
    </source>
</evidence>
<keyword evidence="1" id="KW-1133">Transmembrane helix</keyword>
<evidence type="ECO:0000313" key="3">
    <source>
        <dbReference type="Proteomes" id="UP001571980"/>
    </source>
</evidence>
<dbReference type="Proteomes" id="UP001571980">
    <property type="component" value="Unassembled WGS sequence"/>
</dbReference>
<proteinExistence type="predicted"/>
<comment type="caution">
    <text evidence="2">The sequence shown here is derived from an EMBL/GenBank/DDBJ whole genome shotgun (WGS) entry which is preliminary data.</text>
</comment>
<evidence type="ECO:0000256" key="1">
    <source>
        <dbReference type="SAM" id="Phobius"/>
    </source>
</evidence>
<protein>
    <submittedName>
        <fullName evidence="2">Uncharacterized protein</fullName>
    </submittedName>
</protein>
<gene>
    <name evidence="2" type="ORF">P8X34_10595</name>
</gene>
<name>A0ABV4T870_9EURY</name>
<sequence length="346" mass="38132">MRLALITTLLFLLITYPVTALPSLDDFVSSGGLVVRDSKAFPQGLLGSITADTIISAMNETIWGKEVVILTALDPVDFAMAHIVKEFAYGDRAGIIITPYGVYDKEIAGVIIRAKPAKVVILGIEGAVNDLYYKALTKAGIPVEVVTGRDAESFQKKVLDYTFYMTKSVTGNVYIIPYSDMYSAYIPILTDKKSVILFCRSGKDSVALKYLDRIDIINLYVGPECIDDVSKVTKTPIRPYSPETFVKLGVLLVVTKIEAELRAHALGKRDAKVLNLMVHFENAKTLLVNGKPVDAVVELEKGLSGVYTFKTSRTSLGLPGWKELIIPIVLVVLLVVAFTFRRREEF</sequence>
<accession>A0ABV4T870</accession>